<gene>
    <name evidence="1" type="ORF">KW502_14390</name>
</gene>
<organism evidence="1 2">
    <name type="scientific">Mesonia aestuariivivens</name>
    <dbReference type="NCBI Taxonomy" id="2796128"/>
    <lineage>
        <taxon>Bacteria</taxon>
        <taxon>Pseudomonadati</taxon>
        <taxon>Bacteroidota</taxon>
        <taxon>Flavobacteriia</taxon>
        <taxon>Flavobacteriales</taxon>
        <taxon>Flavobacteriaceae</taxon>
        <taxon>Mesonia</taxon>
    </lineage>
</organism>
<evidence type="ECO:0000313" key="1">
    <source>
        <dbReference type="EMBL" id="MBW2962974.1"/>
    </source>
</evidence>
<proteinExistence type="predicted"/>
<dbReference type="EMBL" id="JAHWDF010000024">
    <property type="protein sequence ID" value="MBW2962974.1"/>
    <property type="molecule type" value="Genomic_DNA"/>
</dbReference>
<sequence length="29" mass="3411">MAALKNQQQLEIHIFNRFGKLLQVLNSKK</sequence>
<name>A0ABS6W5I7_9FLAO</name>
<dbReference type="Proteomes" id="UP000719267">
    <property type="component" value="Unassembled WGS sequence"/>
</dbReference>
<protein>
    <submittedName>
        <fullName evidence="1">Uncharacterized protein</fullName>
    </submittedName>
</protein>
<reference evidence="1 2" key="1">
    <citation type="submission" date="2021-07" db="EMBL/GenBank/DDBJ databases">
        <title>Mesonia aestuariivivens sp. nov., isolated from a tidal flat.</title>
        <authorList>
            <person name="Kim Y.-O."/>
            <person name="Yoon J.-H."/>
        </authorList>
    </citation>
    <scope>NUCLEOTIDE SEQUENCE [LARGE SCALE GENOMIC DNA]</scope>
    <source>
        <strain evidence="1 2">JHPTF-M18</strain>
    </source>
</reference>
<evidence type="ECO:0000313" key="2">
    <source>
        <dbReference type="Proteomes" id="UP000719267"/>
    </source>
</evidence>
<comment type="caution">
    <text evidence="1">The sequence shown here is derived from an EMBL/GenBank/DDBJ whole genome shotgun (WGS) entry which is preliminary data.</text>
</comment>
<keyword evidence="2" id="KW-1185">Reference proteome</keyword>
<accession>A0ABS6W5I7</accession>